<evidence type="ECO:0000313" key="4">
    <source>
        <dbReference type="Proteomes" id="UP000308705"/>
    </source>
</evidence>
<organism evidence="3 4">
    <name type="scientific">Herbidospora galbida</name>
    <dbReference type="NCBI Taxonomy" id="2575442"/>
    <lineage>
        <taxon>Bacteria</taxon>
        <taxon>Bacillati</taxon>
        <taxon>Actinomycetota</taxon>
        <taxon>Actinomycetes</taxon>
        <taxon>Streptosporangiales</taxon>
        <taxon>Streptosporangiaceae</taxon>
        <taxon>Herbidospora</taxon>
    </lineage>
</organism>
<feature type="region of interest" description="Disordered" evidence="1">
    <location>
        <begin position="94"/>
        <end position="117"/>
    </location>
</feature>
<proteinExistence type="predicted"/>
<feature type="transmembrane region" description="Helical" evidence="2">
    <location>
        <begin position="122"/>
        <end position="142"/>
    </location>
</feature>
<dbReference type="Proteomes" id="UP000308705">
    <property type="component" value="Unassembled WGS sequence"/>
</dbReference>
<evidence type="ECO:0000256" key="1">
    <source>
        <dbReference type="SAM" id="MobiDB-lite"/>
    </source>
</evidence>
<evidence type="ECO:0008006" key="5">
    <source>
        <dbReference type="Google" id="ProtNLM"/>
    </source>
</evidence>
<keyword evidence="4" id="KW-1185">Reference proteome</keyword>
<dbReference type="AlphaFoldDB" id="A0A4U3MRK6"/>
<evidence type="ECO:0000313" key="3">
    <source>
        <dbReference type="EMBL" id="TKK91532.1"/>
    </source>
</evidence>
<gene>
    <name evidence="3" type="ORF">FDA94_01765</name>
</gene>
<keyword evidence="2" id="KW-0472">Membrane</keyword>
<evidence type="ECO:0000256" key="2">
    <source>
        <dbReference type="SAM" id="Phobius"/>
    </source>
</evidence>
<keyword evidence="2" id="KW-1133">Transmembrane helix</keyword>
<accession>A0A4U3MRK6</accession>
<protein>
    <recommendedName>
        <fullName evidence="5">Helix-turn-helix domain-containing protein</fullName>
    </recommendedName>
</protein>
<dbReference type="EMBL" id="SZQA01000001">
    <property type="protein sequence ID" value="TKK91532.1"/>
    <property type="molecule type" value="Genomic_DNA"/>
</dbReference>
<dbReference type="RefSeq" id="WP_137245220.1">
    <property type="nucleotide sequence ID" value="NZ_SZQA01000001.1"/>
</dbReference>
<sequence>MSSDALAARPDPAAAHTDAEFVAMLQRLKTWSGRSYRDIQLHAQRAGHHLPYSTAAGMLKRRTLPRQEAVTAFVLGCGLDEQAAAAWHTARTRLDLGLPPEPEPEPEPQPEPVDVRPRRRRWTAAGAALAAIAAALLVVATVDQTEDEITLSGAPAQHGQPHQVNR</sequence>
<name>A0A4U3MRK6_9ACTN</name>
<dbReference type="OrthoDB" id="3406160at2"/>
<reference evidence="3 4" key="1">
    <citation type="submission" date="2019-04" db="EMBL/GenBank/DDBJ databases">
        <title>Herbidospora sp. NEAU-GS14.nov., a novel actinomycete isolated from soil.</title>
        <authorList>
            <person name="Han L."/>
        </authorList>
    </citation>
    <scope>NUCLEOTIDE SEQUENCE [LARGE SCALE GENOMIC DNA]</scope>
    <source>
        <strain evidence="3 4">NEAU-GS14</strain>
    </source>
</reference>
<comment type="caution">
    <text evidence="3">The sequence shown here is derived from an EMBL/GenBank/DDBJ whole genome shotgun (WGS) entry which is preliminary data.</text>
</comment>
<keyword evidence="2" id="KW-0812">Transmembrane</keyword>